<dbReference type="Gene3D" id="3.40.50.300">
    <property type="entry name" value="P-loop containing nucleotide triphosphate hydrolases"/>
    <property type="match status" value="2"/>
</dbReference>
<dbReference type="InterPro" id="IPR003593">
    <property type="entry name" value="AAA+_ATPase"/>
</dbReference>
<dbReference type="Pfam" id="PF14520">
    <property type="entry name" value="HHH_5"/>
    <property type="match status" value="1"/>
</dbReference>
<keyword evidence="2" id="KW-0067">ATP-binding</keyword>
<evidence type="ECO:0000259" key="3">
    <source>
        <dbReference type="SMART" id="SM00382"/>
    </source>
</evidence>
<reference evidence="5" key="1">
    <citation type="submission" date="2020-06" db="EMBL/GenBank/DDBJ databases">
        <title>Draft genomic sequecing of Geomonas sp. Red745.</title>
        <authorList>
            <person name="Itoh H."/>
            <person name="Xu Z.X."/>
            <person name="Ushijima N."/>
            <person name="Masuda Y."/>
            <person name="Shiratori Y."/>
            <person name="Senoo K."/>
        </authorList>
    </citation>
    <scope>NUCLEOTIDE SEQUENCE [LARGE SCALE GENOMIC DNA]</scope>
    <source>
        <strain evidence="5">Red745</strain>
    </source>
</reference>
<dbReference type="GO" id="GO:0005524">
    <property type="term" value="F:ATP binding"/>
    <property type="evidence" value="ECO:0007669"/>
    <property type="project" value="UniProtKB-KW"/>
</dbReference>
<dbReference type="Pfam" id="PF13538">
    <property type="entry name" value="UvrD_C_2"/>
    <property type="match status" value="1"/>
</dbReference>
<dbReference type="PANTHER" id="PTHR43788">
    <property type="entry name" value="DNA2/NAM7 HELICASE FAMILY MEMBER"/>
    <property type="match status" value="1"/>
</dbReference>
<evidence type="ECO:0000256" key="2">
    <source>
        <dbReference type="ARBA" id="ARBA00022840"/>
    </source>
</evidence>
<evidence type="ECO:0000256" key="1">
    <source>
        <dbReference type="ARBA" id="ARBA00022741"/>
    </source>
</evidence>
<dbReference type="SUPFAM" id="SSF52540">
    <property type="entry name" value="P-loop containing nucleoside triphosphate hydrolases"/>
    <property type="match status" value="2"/>
</dbReference>
<accession>A0A6V8N7I4</accession>
<dbReference type="RefSeq" id="WP_183360042.1">
    <property type="nucleotide sequence ID" value="NZ_BLXZ01000002.1"/>
</dbReference>
<dbReference type="InterPro" id="IPR027417">
    <property type="entry name" value="P-loop_NTPase"/>
</dbReference>
<dbReference type="Gene3D" id="2.30.30.940">
    <property type="match status" value="1"/>
</dbReference>
<dbReference type="InterPro" id="IPR027785">
    <property type="entry name" value="UvrD-like_helicase_C"/>
</dbReference>
<dbReference type="AlphaFoldDB" id="A0A6V8N7I4"/>
<dbReference type="Pfam" id="PF13604">
    <property type="entry name" value="AAA_30"/>
    <property type="match status" value="1"/>
</dbReference>
<dbReference type="CDD" id="cd18809">
    <property type="entry name" value="SF1_C_RecD"/>
    <property type="match status" value="1"/>
</dbReference>
<organism evidence="4 5">
    <name type="scientific">Geomonas limicola</name>
    <dbReference type="NCBI Taxonomy" id="2740186"/>
    <lineage>
        <taxon>Bacteria</taxon>
        <taxon>Pseudomonadati</taxon>
        <taxon>Thermodesulfobacteriota</taxon>
        <taxon>Desulfuromonadia</taxon>
        <taxon>Geobacterales</taxon>
        <taxon>Geobacteraceae</taxon>
        <taxon>Geomonas</taxon>
    </lineage>
</organism>
<dbReference type="SMART" id="SM00382">
    <property type="entry name" value="AAA"/>
    <property type="match status" value="1"/>
</dbReference>
<feature type="domain" description="AAA+ ATPase" evidence="3">
    <location>
        <begin position="350"/>
        <end position="624"/>
    </location>
</feature>
<keyword evidence="1" id="KW-0547">Nucleotide-binding</keyword>
<dbReference type="InterPro" id="IPR029493">
    <property type="entry name" value="RecD2-like_HHH"/>
</dbReference>
<evidence type="ECO:0000313" key="4">
    <source>
        <dbReference type="EMBL" id="GFO67503.1"/>
    </source>
</evidence>
<gene>
    <name evidence="4" type="ORF">GMLC_10820</name>
</gene>
<dbReference type="SUPFAM" id="SSF47781">
    <property type="entry name" value="RuvA domain 2-like"/>
    <property type="match status" value="1"/>
</dbReference>
<dbReference type="GO" id="GO:0003678">
    <property type="term" value="F:DNA helicase activity"/>
    <property type="evidence" value="ECO:0007669"/>
    <property type="project" value="UniProtKB-ARBA"/>
</dbReference>
<comment type="caution">
    <text evidence="4">The sequence shown here is derived from an EMBL/GenBank/DDBJ whole genome shotgun (WGS) entry which is preliminary data.</text>
</comment>
<dbReference type="Pfam" id="PF14490">
    <property type="entry name" value="HHH_RecD2"/>
    <property type="match status" value="1"/>
</dbReference>
<dbReference type="InterPro" id="IPR010994">
    <property type="entry name" value="RuvA_2-like"/>
</dbReference>
<keyword evidence="5" id="KW-1185">Reference proteome</keyword>
<dbReference type="Proteomes" id="UP000587586">
    <property type="component" value="Unassembled WGS sequence"/>
</dbReference>
<dbReference type="EMBL" id="BLXZ01000002">
    <property type="protein sequence ID" value="GFO67503.1"/>
    <property type="molecule type" value="Genomic_DNA"/>
</dbReference>
<dbReference type="PANTHER" id="PTHR43788:SF6">
    <property type="entry name" value="DNA HELICASE B"/>
    <property type="match status" value="1"/>
</dbReference>
<protein>
    <submittedName>
        <fullName evidence="4">ATPase AAA</fullName>
    </submittedName>
</protein>
<dbReference type="CDD" id="cd17933">
    <property type="entry name" value="DEXSc_RecD-like"/>
    <property type="match status" value="1"/>
</dbReference>
<sequence>MNQVAHLFTIVQIDSVRRFGYALVSVLKRDGSRAKRAAPLVVRFPEEVRELAVKGSVWRVAGDERVASFTIGTYTRYETVIDAKVAEFVRPSGLLLARWINANVQGIGPVIANRLLRQRKLEKWVTEGDVKSLLTVAGMTEERVDRLIECWPQPGLFETIEWLQKLNLPAGLAEKLIRIFGEKTIQTLEDNPFLLLSVGIGFERVMKLAEHLGILRNDERVLGGAAVHVGVSYSNRTGSTVIEPDRLKTEVEKLVGFTTKIHPGDLAIQQGFMAKTPDGYQVWGTGLMEASVAKFIADALHRGPGQGSFQAAWERTVTLEAASKALCEYEGTLPFKLTEEQKRAVIGAVCAPVAGISGGAGTGKTTILRAIIGVYKRLSSGLAYYPIALSGRAAQRMTKSIKTPAQTIAKLTYDHLGPGRPDLPNHVLIIIDEASMVDLLSFYRLIGLLPVATRILFVGDTGQLPPVGPGLIFHSLVSSGVPFFELSQVKRQSEDSGIHAFASAAREFRCKMPATAKPTLAASADCCFMNTPPLAQLTEFWKQAGGISSSIILTPVRKGAWGVDVLNQHFQTVSGNGRLAVHYADAERGWIPWITASQNKLRVGDPVLVTRNLYDERTDVRNGDLGVITKVYDALGSDDSLGVVLVNDVELPLTFELLCCLELGYAITIHKAQGSQWPTVFAVVPEYADQMLDATLIYTAATRPTERLILVGNPVTLAKGIRRGNSATKRLVGVEHRIRYATQLAQRSI</sequence>
<dbReference type="InterPro" id="IPR050534">
    <property type="entry name" value="Coronavir_polyprotein_1ab"/>
</dbReference>
<evidence type="ECO:0000313" key="5">
    <source>
        <dbReference type="Proteomes" id="UP000587586"/>
    </source>
</evidence>
<name>A0A6V8N7I4_9BACT</name>
<proteinExistence type="predicted"/>